<dbReference type="OrthoDB" id="9943677at2759"/>
<accession>A0A8R1X0S1</accession>
<dbReference type="RefSeq" id="XP_008179151.1">
    <property type="nucleotide sequence ID" value="XM_008180929.2"/>
</dbReference>
<dbReference type="GeneID" id="100573968"/>
<evidence type="ECO:0000259" key="3">
    <source>
        <dbReference type="PROSITE" id="PS51135"/>
    </source>
</evidence>
<dbReference type="Proteomes" id="UP000007819">
    <property type="component" value="Chromosome A2"/>
</dbReference>
<dbReference type="InterPro" id="IPR044925">
    <property type="entry name" value="His-Me_finger_sf"/>
</dbReference>
<dbReference type="Pfam" id="PF02017">
    <property type="entry name" value="CIDE-N"/>
    <property type="match status" value="1"/>
</dbReference>
<proteinExistence type="predicted"/>
<dbReference type="Pfam" id="PF09230">
    <property type="entry name" value="DFF40"/>
    <property type="match status" value="1"/>
</dbReference>
<dbReference type="GO" id="GO:0005737">
    <property type="term" value="C:cytoplasm"/>
    <property type="evidence" value="ECO:0007669"/>
    <property type="project" value="InterPro"/>
</dbReference>
<evidence type="ECO:0000256" key="1">
    <source>
        <dbReference type="ARBA" id="ARBA00022703"/>
    </source>
</evidence>
<dbReference type="CTD" id="34734"/>
<dbReference type="Gene3D" id="3.10.20.10">
    <property type="match status" value="1"/>
</dbReference>
<dbReference type="PANTHER" id="PTHR13067">
    <property type="entry name" value="CASPASE-ACTIVATED DNASE"/>
    <property type="match status" value="1"/>
</dbReference>
<dbReference type="GO" id="GO:0006309">
    <property type="term" value="P:apoptotic DNA fragmentation"/>
    <property type="evidence" value="ECO:0007669"/>
    <property type="project" value="InterPro"/>
</dbReference>
<dbReference type="InterPro" id="IPR003508">
    <property type="entry name" value="CIDE-N_dom"/>
</dbReference>
<evidence type="ECO:0000313" key="4">
    <source>
        <dbReference type="EnsemblMetazoa" id="XP_008179151.1"/>
    </source>
</evidence>
<organism evidence="4 5">
    <name type="scientific">Acyrthosiphon pisum</name>
    <name type="common">Pea aphid</name>
    <dbReference type="NCBI Taxonomy" id="7029"/>
    <lineage>
        <taxon>Eukaryota</taxon>
        <taxon>Metazoa</taxon>
        <taxon>Ecdysozoa</taxon>
        <taxon>Arthropoda</taxon>
        <taxon>Hexapoda</taxon>
        <taxon>Insecta</taxon>
        <taxon>Pterygota</taxon>
        <taxon>Neoptera</taxon>
        <taxon>Paraneoptera</taxon>
        <taxon>Hemiptera</taxon>
        <taxon>Sternorrhyncha</taxon>
        <taxon>Aphidomorpha</taxon>
        <taxon>Aphidoidea</taxon>
        <taxon>Aphididae</taxon>
        <taxon>Macrosiphini</taxon>
        <taxon>Acyrthosiphon</taxon>
    </lineage>
</organism>
<keyword evidence="1 2" id="KW-0053">Apoptosis</keyword>
<dbReference type="GO" id="GO:0004520">
    <property type="term" value="F:DNA endonuclease activity"/>
    <property type="evidence" value="ECO:0007669"/>
    <property type="project" value="InterPro"/>
</dbReference>
<dbReference type="InterPro" id="IPR039729">
    <property type="entry name" value="DFF40"/>
</dbReference>
<sequence length="352" mass="41249">MKGYKITNCAQDMRFGIVGNSLKDVFTKGCQKLKLDHINATMMTVDGTVIDDEDYFQQLPAQTLFIFRLNGETFETGADLIYNVLAAVNNNTLKTSIKIKSFMDENIKEKIRILSSVLDVDDESKKKKISSLRLRDPDWFQGLETRARTKEEFMFKRCQERIRSYMYKTKSDMIKSDFYIKQTKCRKYLDEVFKQFSELLTKNKHHGYYFDRSNTNGLCDEIGTFKCEGAWNQSVCSYERGTGHKINPYQSRESRIIFSTWNLDHWVERSRTIIPALFEASKMASEVHRSINMNYFYELLFTTVNLKLVHIVCHDKGQHISAKCDPNLYLQYKKVIHSFSYADNCLENDFNN</sequence>
<dbReference type="SUPFAM" id="SSF54060">
    <property type="entry name" value="His-Me finger endonucleases"/>
    <property type="match status" value="1"/>
</dbReference>
<dbReference type="EnsemblMetazoa" id="XM_008180929.3">
    <property type="protein sequence ID" value="XP_008179151.1"/>
    <property type="gene ID" value="LOC100573968"/>
</dbReference>
<dbReference type="KEGG" id="api:100573968"/>
<dbReference type="PANTHER" id="PTHR13067:SF2">
    <property type="entry name" value="CASPASE-ACTIVATED DNASE"/>
    <property type="match status" value="1"/>
</dbReference>
<evidence type="ECO:0000313" key="5">
    <source>
        <dbReference type="Proteomes" id="UP000007819"/>
    </source>
</evidence>
<name>A0A8R1X0S1_ACYPI</name>
<dbReference type="GO" id="GO:0005634">
    <property type="term" value="C:nucleus"/>
    <property type="evidence" value="ECO:0007669"/>
    <property type="project" value="InterPro"/>
</dbReference>
<reference evidence="4" key="2">
    <citation type="submission" date="2022-06" db="UniProtKB">
        <authorList>
            <consortium name="EnsemblMetazoa"/>
        </authorList>
    </citation>
    <scope>IDENTIFICATION</scope>
</reference>
<dbReference type="AlphaFoldDB" id="A0A8R1X0S1"/>
<dbReference type="PROSITE" id="PS51135">
    <property type="entry name" value="CIDE_N"/>
    <property type="match status" value="1"/>
</dbReference>
<evidence type="ECO:0000256" key="2">
    <source>
        <dbReference type="PROSITE-ProRule" id="PRU00447"/>
    </source>
</evidence>
<keyword evidence="5" id="KW-1185">Reference proteome</keyword>
<dbReference type="SMART" id="SM00266">
    <property type="entry name" value="CAD"/>
    <property type="match status" value="1"/>
</dbReference>
<reference evidence="5" key="1">
    <citation type="submission" date="2010-06" db="EMBL/GenBank/DDBJ databases">
        <authorList>
            <person name="Jiang H."/>
            <person name="Abraham K."/>
            <person name="Ali S."/>
            <person name="Alsbrooks S.L."/>
            <person name="Anim B.N."/>
            <person name="Anosike U.S."/>
            <person name="Attaway T."/>
            <person name="Bandaranaike D.P."/>
            <person name="Battles P.K."/>
            <person name="Bell S.N."/>
            <person name="Bell A.V."/>
            <person name="Beltran B."/>
            <person name="Bickham C."/>
            <person name="Bustamante Y."/>
            <person name="Caleb T."/>
            <person name="Canada A."/>
            <person name="Cardenas V."/>
            <person name="Carter K."/>
            <person name="Chacko J."/>
            <person name="Chandrabose M.N."/>
            <person name="Chavez D."/>
            <person name="Chavez A."/>
            <person name="Chen L."/>
            <person name="Chu H.-S."/>
            <person name="Claassen K.J."/>
            <person name="Cockrell R."/>
            <person name="Collins M."/>
            <person name="Cooper J.A."/>
            <person name="Cree A."/>
            <person name="Curry S.M."/>
            <person name="Da Y."/>
            <person name="Dao M.D."/>
            <person name="Das B."/>
            <person name="Davila M.-L."/>
            <person name="Davy-Carroll L."/>
            <person name="Denson S."/>
            <person name="Dinh H."/>
            <person name="Ebong V.E."/>
            <person name="Edwards J.R."/>
            <person name="Egan A."/>
            <person name="El-Daye J."/>
            <person name="Escobedo L."/>
            <person name="Fernandez S."/>
            <person name="Fernando P.R."/>
            <person name="Flagg N."/>
            <person name="Forbes L.D."/>
            <person name="Fowler R.G."/>
            <person name="Fu Q."/>
            <person name="Gabisi R.A."/>
            <person name="Ganer J."/>
            <person name="Garbino Pronczuk A."/>
            <person name="Garcia R.M."/>
            <person name="Garner T."/>
            <person name="Garrett T.E."/>
            <person name="Gonzalez D.A."/>
            <person name="Hamid H."/>
            <person name="Hawkins E.S."/>
            <person name="Hirani K."/>
            <person name="Hogues M.E."/>
            <person name="Hollins B."/>
            <person name="Hsiao C.-H."/>
            <person name="Jabil R."/>
            <person name="James M.L."/>
            <person name="Jhangiani S.N."/>
            <person name="Johnson B."/>
            <person name="Johnson Q."/>
            <person name="Joshi V."/>
            <person name="Kalu J.B."/>
            <person name="Kam C."/>
            <person name="Kashfia A."/>
            <person name="Keebler J."/>
            <person name="Kisamo H."/>
            <person name="Kovar C.L."/>
            <person name="Lago L.A."/>
            <person name="Lai C.-Y."/>
            <person name="Laidlaw J."/>
            <person name="Lara F."/>
            <person name="Le T.-K."/>
            <person name="Lee S.L."/>
            <person name="Legall F.H."/>
            <person name="Lemon S.J."/>
            <person name="Lewis L.R."/>
            <person name="Li B."/>
            <person name="Liu Y."/>
            <person name="Liu Y.-S."/>
            <person name="Lopez J."/>
            <person name="Lozado R.J."/>
            <person name="Lu J."/>
            <person name="Madu R.C."/>
            <person name="Maheshwari M."/>
            <person name="Maheshwari R."/>
            <person name="Malloy K."/>
            <person name="Martinez E."/>
            <person name="Mathew T."/>
            <person name="Mercado I.C."/>
            <person name="Mercado C."/>
            <person name="Meyer B."/>
            <person name="Montgomery K."/>
            <person name="Morgan M.B."/>
            <person name="Munidasa M."/>
            <person name="Nazareth L.V."/>
            <person name="Nelson J."/>
            <person name="Ng B.M."/>
            <person name="Nguyen N.B."/>
            <person name="Nguyen P.Q."/>
            <person name="Nguyen T."/>
            <person name="Obregon M."/>
            <person name="Okwuonu G.O."/>
            <person name="Onwere C.G."/>
            <person name="Orozco G."/>
            <person name="Parra A."/>
            <person name="Patel S."/>
            <person name="Patil S."/>
            <person name="Perez A."/>
            <person name="Perez Y."/>
            <person name="Pham C."/>
            <person name="Primus E.L."/>
            <person name="Pu L.-L."/>
            <person name="Puazo M."/>
            <person name="Qin X."/>
            <person name="Quiroz J.B."/>
            <person name="Reese J."/>
            <person name="Richards S."/>
            <person name="Rives C.M."/>
            <person name="Robberts R."/>
            <person name="Ruiz S.J."/>
            <person name="Ruiz M.J."/>
            <person name="Santibanez J."/>
            <person name="Schneider B.W."/>
            <person name="Sisson I."/>
            <person name="Smith M."/>
            <person name="Sodergren E."/>
            <person name="Song X.-Z."/>
            <person name="Song B.B."/>
            <person name="Summersgill H."/>
            <person name="Thelus R."/>
            <person name="Thornton R.D."/>
            <person name="Trejos Z.Y."/>
            <person name="Usmani K."/>
            <person name="Vattathil S."/>
            <person name="Villasana D."/>
            <person name="Walker D.L."/>
            <person name="Wang S."/>
            <person name="Wang K."/>
            <person name="White C.S."/>
            <person name="Williams A.C."/>
            <person name="Williamson J."/>
            <person name="Wilson K."/>
            <person name="Woghiren I.O."/>
            <person name="Woodworth J.R."/>
            <person name="Worley K.C."/>
            <person name="Wright R.A."/>
            <person name="Wu W."/>
            <person name="Young L."/>
            <person name="Zhang L."/>
            <person name="Zhang J."/>
            <person name="Zhu Y."/>
            <person name="Muzny D.M."/>
            <person name="Weinstock G."/>
            <person name="Gibbs R.A."/>
        </authorList>
    </citation>
    <scope>NUCLEOTIDE SEQUENCE [LARGE SCALE GENOMIC DNA]</scope>
    <source>
        <strain evidence="5">LSR1</strain>
    </source>
</reference>
<feature type="domain" description="CIDE-N" evidence="3">
    <location>
        <begin position="1"/>
        <end position="76"/>
    </location>
</feature>
<dbReference type="GO" id="GO:0016787">
    <property type="term" value="F:hydrolase activity"/>
    <property type="evidence" value="ECO:0007669"/>
    <property type="project" value="InterPro"/>
</dbReference>
<dbReference type="SUPFAM" id="SSF54277">
    <property type="entry name" value="CAD &amp; PB1 domains"/>
    <property type="match status" value="1"/>
</dbReference>
<dbReference type="InterPro" id="IPR015311">
    <property type="entry name" value="DFF40_C"/>
</dbReference>
<protein>
    <recommendedName>
        <fullName evidence="3">CIDE-N domain-containing protein</fullName>
    </recommendedName>
</protein>